<feature type="region of interest" description="Disordered" evidence="1">
    <location>
        <begin position="54"/>
        <end position="109"/>
    </location>
</feature>
<feature type="region of interest" description="Disordered" evidence="1">
    <location>
        <begin position="331"/>
        <end position="415"/>
    </location>
</feature>
<protein>
    <recommendedName>
        <fullName evidence="3">RNA polymerase-associated protein LEO1</fullName>
    </recommendedName>
</protein>
<accession>A0A7R9Y3S6</accession>
<feature type="compositionally biased region" description="Acidic residues" evidence="1">
    <location>
        <begin position="340"/>
        <end position="354"/>
    </location>
</feature>
<dbReference type="GO" id="GO:0032968">
    <property type="term" value="P:positive regulation of transcription elongation by RNA polymerase II"/>
    <property type="evidence" value="ECO:0007669"/>
    <property type="project" value="TreeGrafter"/>
</dbReference>
<feature type="compositionally biased region" description="Acidic residues" evidence="1">
    <location>
        <begin position="54"/>
        <end position="70"/>
    </location>
</feature>
<dbReference type="EMBL" id="HBDY01011840">
    <property type="protein sequence ID" value="CAD8243927.1"/>
    <property type="molecule type" value="Transcribed_RNA"/>
</dbReference>
<evidence type="ECO:0000256" key="1">
    <source>
        <dbReference type="SAM" id="MobiDB-lite"/>
    </source>
</evidence>
<sequence>MATADLIKNVFGDSDSDSDADAAAPAAAAKPTKAELRATAAKKAAFAAALGAVDDDVDDDAGGDASDDDGSLGGDVVAEKPAFRSSLEDPDAAGSDSDDEKPEPAPDLHIDVPYIDPIPEGVTAKIFKQTNVCRVEPQPYDPKTFQLETETITHADGTTETRPADVHNVIRWRHVLDEDGKQVMGEDGEPKIESNAKFVRWSDGSLTLHIGEEVLRVTETDMSGEHQYVYARHPGVLQGVKHIESRLQMAPRNLDSATHSRLTRRVDARHVKSKKVQSFVKIHNPEKDKEAEEREALRIEKERATLAKKQKAAMGKGGYKRSMRDDYYDARDAGGGLDGDFLEDSDDGEDDDAEAEGRATRAGAKVAAAAAAGAEKAAAAPGGYDDEEMMDEDDDEEEEPSAKKKRGRAIDSDSD</sequence>
<dbReference type="AlphaFoldDB" id="A0A7R9Y3S6"/>
<dbReference type="GO" id="GO:1990269">
    <property type="term" value="F:RNA polymerase II C-terminal domain phosphoserine binding"/>
    <property type="evidence" value="ECO:0007669"/>
    <property type="project" value="TreeGrafter"/>
</dbReference>
<proteinExistence type="predicted"/>
<feature type="compositionally biased region" description="Acidic residues" evidence="1">
    <location>
        <begin position="88"/>
        <end position="101"/>
    </location>
</feature>
<organism evidence="2">
    <name type="scientific">Micromonas pusilla</name>
    <name type="common">Picoplanktonic green alga</name>
    <name type="synonym">Chromulina pusilla</name>
    <dbReference type="NCBI Taxonomy" id="38833"/>
    <lineage>
        <taxon>Eukaryota</taxon>
        <taxon>Viridiplantae</taxon>
        <taxon>Chlorophyta</taxon>
        <taxon>Mamiellophyceae</taxon>
        <taxon>Mamiellales</taxon>
        <taxon>Mamiellaceae</taxon>
        <taxon>Micromonas</taxon>
    </lineage>
</organism>
<gene>
    <name evidence="2" type="ORF">MPUS1402_LOCUS8975</name>
</gene>
<feature type="compositionally biased region" description="Low complexity" evidence="1">
    <location>
        <begin position="360"/>
        <end position="383"/>
    </location>
</feature>
<evidence type="ECO:0008006" key="3">
    <source>
        <dbReference type="Google" id="ProtNLM"/>
    </source>
</evidence>
<dbReference type="GO" id="GO:0016593">
    <property type="term" value="C:Cdc73/Paf1 complex"/>
    <property type="evidence" value="ECO:0007669"/>
    <property type="project" value="InterPro"/>
</dbReference>
<dbReference type="PANTHER" id="PTHR23146:SF0">
    <property type="entry name" value="RNA POLYMERASE-ASSOCIATED PROTEIN LEO1"/>
    <property type="match status" value="1"/>
</dbReference>
<dbReference type="PANTHER" id="PTHR23146">
    <property type="entry name" value="LEO1 PROTEIN"/>
    <property type="match status" value="1"/>
</dbReference>
<evidence type="ECO:0000313" key="2">
    <source>
        <dbReference type="EMBL" id="CAD8243927.1"/>
    </source>
</evidence>
<reference evidence="2" key="1">
    <citation type="submission" date="2021-01" db="EMBL/GenBank/DDBJ databases">
        <authorList>
            <person name="Corre E."/>
            <person name="Pelletier E."/>
            <person name="Niang G."/>
            <person name="Scheremetjew M."/>
            <person name="Finn R."/>
            <person name="Kale V."/>
            <person name="Holt S."/>
            <person name="Cochrane G."/>
            <person name="Meng A."/>
            <person name="Brown T."/>
            <person name="Cohen L."/>
        </authorList>
    </citation>
    <scope>NUCLEOTIDE SEQUENCE</scope>
    <source>
        <strain evidence="2">RCC1614</strain>
    </source>
</reference>
<name>A0A7R9Y3S6_MICPS</name>
<feature type="compositionally biased region" description="Acidic residues" evidence="1">
    <location>
        <begin position="384"/>
        <end position="399"/>
    </location>
</feature>
<feature type="region of interest" description="Disordered" evidence="1">
    <location>
        <begin position="1"/>
        <end position="33"/>
    </location>
</feature>
<dbReference type="Pfam" id="PF04004">
    <property type="entry name" value="Leo1"/>
    <property type="match status" value="1"/>
</dbReference>
<dbReference type="InterPro" id="IPR007149">
    <property type="entry name" value="Leo1"/>
</dbReference>
<dbReference type="GO" id="GO:0006368">
    <property type="term" value="P:transcription elongation by RNA polymerase II"/>
    <property type="evidence" value="ECO:0007669"/>
    <property type="project" value="InterPro"/>
</dbReference>